<dbReference type="Proteomes" id="UP001203423">
    <property type="component" value="Unassembled WGS sequence"/>
</dbReference>
<dbReference type="EMBL" id="JAKIKS010000153">
    <property type="protein sequence ID" value="MCL1127392.1"/>
    <property type="molecule type" value="Genomic_DNA"/>
</dbReference>
<proteinExistence type="predicted"/>
<reference evidence="1 2" key="1">
    <citation type="submission" date="2022-01" db="EMBL/GenBank/DDBJ databases">
        <title>Whole genome-based taxonomy of the Shewanellaceae.</title>
        <authorList>
            <person name="Martin-Rodriguez A.J."/>
        </authorList>
    </citation>
    <scope>NUCLEOTIDE SEQUENCE [LARGE SCALE GENOMIC DNA]</scope>
    <source>
        <strain evidence="1 2">DSM 17177</strain>
    </source>
</reference>
<gene>
    <name evidence="1" type="ORF">L2764_23685</name>
</gene>
<evidence type="ECO:0000313" key="2">
    <source>
        <dbReference type="Proteomes" id="UP001203423"/>
    </source>
</evidence>
<comment type="caution">
    <text evidence="1">The sequence shown here is derived from an EMBL/GenBank/DDBJ whole genome shotgun (WGS) entry which is preliminary data.</text>
</comment>
<name>A0ABT0LJB7_9GAMM</name>
<protein>
    <submittedName>
        <fullName evidence="1">Uncharacterized protein</fullName>
    </submittedName>
</protein>
<accession>A0ABT0LJB7</accession>
<evidence type="ECO:0000313" key="1">
    <source>
        <dbReference type="EMBL" id="MCL1127392.1"/>
    </source>
</evidence>
<keyword evidence="2" id="KW-1185">Reference proteome</keyword>
<dbReference type="RefSeq" id="WP_248942811.1">
    <property type="nucleotide sequence ID" value="NZ_JAKIKS010000153.1"/>
</dbReference>
<organism evidence="1 2">
    <name type="scientific">Shewanella surugensis</name>
    <dbReference type="NCBI Taxonomy" id="212020"/>
    <lineage>
        <taxon>Bacteria</taxon>
        <taxon>Pseudomonadati</taxon>
        <taxon>Pseudomonadota</taxon>
        <taxon>Gammaproteobacteria</taxon>
        <taxon>Alteromonadales</taxon>
        <taxon>Shewanellaceae</taxon>
        <taxon>Shewanella</taxon>
    </lineage>
</organism>
<sequence>MRVNRSTSDKAPLSLVYSSKLIFNQADFLGSSADAYQSNHEQLQQLKNKKQLGQHQDLQALAPPPEELIFTISLNINKAYC</sequence>